<dbReference type="RefSeq" id="WP_379768817.1">
    <property type="nucleotide sequence ID" value="NZ_JBHSMZ010000004.1"/>
</dbReference>
<evidence type="ECO:0000313" key="3">
    <source>
        <dbReference type="Proteomes" id="UP001596086"/>
    </source>
</evidence>
<feature type="transmembrane region" description="Helical" evidence="1">
    <location>
        <begin position="16"/>
        <end position="37"/>
    </location>
</feature>
<evidence type="ECO:0000313" key="2">
    <source>
        <dbReference type="EMBL" id="MFC5548263.1"/>
    </source>
</evidence>
<feature type="transmembrane region" description="Helical" evidence="1">
    <location>
        <begin position="49"/>
        <end position="70"/>
    </location>
</feature>
<reference evidence="3" key="1">
    <citation type="journal article" date="2019" name="Int. J. Syst. Evol. Microbiol.">
        <title>The Global Catalogue of Microorganisms (GCM) 10K type strain sequencing project: providing services to taxonomists for standard genome sequencing and annotation.</title>
        <authorList>
            <consortium name="The Broad Institute Genomics Platform"/>
            <consortium name="The Broad Institute Genome Sequencing Center for Infectious Disease"/>
            <person name="Wu L."/>
            <person name="Ma J."/>
        </authorList>
    </citation>
    <scope>NUCLEOTIDE SEQUENCE [LARGE SCALE GENOMIC DNA]</scope>
    <source>
        <strain evidence="3">CGMCC 4.5798</strain>
    </source>
</reference>
<evidence type="ECO:0008006" key="4">
    <source>
        <dbReference type="Google" id="ProtNLM"/>
    </source>
</evidence>
<organism evidence="2 3">
    <name type="scientific">Massilia aerilata</name>
    <dbReference type="NCBI Taxonomy" id="453817"/>
    <lineage>
        <taxon>Bacteria</taxon>
        <taxon>Pseudomonadati</taxon>
        <taxon>Pseudomonadota</taxon>
        <taxon>Betaproteobacteria</taxon>
        <taxon>Burkholderiales</taxon>
        <taxon>Oxalobacteraceae</taxon>
        <taxon>Telluria group</taxon>
        <taxon>Massilia</taxon>
    </lineage>
</organism>
<keyword evidence="1" id="KW-0812">Transmembrane</keyword>
<gene>
    <name evidence="2" type="ORF">ACFPO9_07005</name>
</gene>
<dbReference type="Proteomes" id="UP001596086">
    <property type="component" value="Unassembled WGS sequence"/>
</dbReference>
<evidence type="ECO:0000256" key="1">
    <source>
        <dbReference type="SAM" id="Phobius"/>
    </source>
</evidence>
<name>A0ABW0RUY3_9BURK</name>
<comment type="caution">
    <text evidence="2">The sequence shown here is derived from an EMBL/GenBank/DDBJ whole genome shotgun (WGS) entry which is preliminary data.</text>
</comment>
<sequence length="90" mass="10419">MKTQIVHISKLQTSKVMAVLYLVISFPLMLMAFLPMLFTHQPVQWSMIWWMPLLYAIFGFIFTFLGAWIYNGIAGWIGGIEFTLAERGED</sequence>
<protein>
    <recommendedName>
        <fullName evidence="4">DUF3566 domain-containing protein</fullName>
    </recommendedName>
</protein>
<keyword evidence="1" id="KW-0472">Membrane</keyword>
<keyword evidence="3" id="KW-1185">Reference proteome</keyword>
<accession>A0ABW0RUY3</accession>
<keyword evidence="1" id="KW-1133">Transmembrane helix</keyword>
<proteinExistence type="predicted"/>
<dbReference type="EMBL" id="JBHSMZ010000004">
    <property type="protein sequence ID" value="MFC5548263.1"/>
    <property type="molecule type" value="Genomic_DNA"/>
</dbReference>